<dbReference type="InterPro" id="IPR004101">
    <property type="entry name" value="Mur_ligase_C"/>
</dbReference>
<dbReference type="GO" id="GO:0009252">
    <property type="term" value="P:peptidoglycan biosynthetic process"/>
    <property type="evidence" value="ECO:0007669"/>
    <property type="project" value="UniProtKB-UniRule"/>
</dbReference>
<dbReference type="GO" id="GO:0005524">
    <property type="term" value="F:ATP binding"/>
    <property type="evidence" value="ECO:0007669"/>
    <property type="project" value="UniProtKB-UniRule"/>
</dbReference>
<dbReference type="NCBIfam" id="TIGR01143">
    <property type="entry name" value="murF"/>
    <property type="match status" value="1"/>
</dbReference>
<accession>A0A3M0A8C3</accession>
<dbReference type="SUPFAM" id="SSF53623">
    <property type="entry name" value="MurD-like peptide ligases, catalytic domain"/>
    <property type="match status" value="1"/>
</dbReference>
<dbReference type="Pfam" id="PF01225">
    <property type="entry name" value="Mur_ligase"/>
    <property type="match status" value="1"/>
</dbReference>
<feature type="domain" description="Mur ligase central" evidence="14">
    <location>
        <begin position="107"/>
        <end position="295"/>
    </location>
</feature>
<evidence type="ECO:0000256" key="5">
    <source>
        <dbReference type="ARBA" id="ARBA00022840"/>
    </source>
</evidence>
<keyword evidence="8 10" id="KW-0131">Cell cycle</keyword>
<keyword evidence="3 10" id="KW-0132">Cell division</keyword>
<name>A0A3M0A8C3_9GAMM</name>
<dbReference type="HAMAP" id="MF_02019">
    <property type="entry name" value="MurF"/>
    <property type="match status" value="1"/>
</dbReference>
<feature type="binding site" evidence="10">
    <location>
        <begin position="109"/>
        <end position="115"/>
    </location>
    <ligand>
        <name>ATP</name>
        <dbReference type="ChEBI" id="CHEBI:30616"/>
    </ligand>
</feature>
<evidence type="ECO:0000256" key="6">
    <source>
        <dbReference type="ARBA" id="ARBA00022960"/>
    </source>
</evidence>
<keyword evidence="5 10" id="KW-0067">ATP-binding</keyword>
<organism evidence="15 16">
    <name type="scientific">Umboniibacter marinipuniceus</name>
    <dbReference type="NCBI Taxonomy" id="569599"/>
    <lineage>
        <taxon>Bacteria</taxon>
        <taxon>Pseudomonadati</taxon>
        <taxon>Pseudomonadota</taxon>
        <taxon>Gammaproteobacteria</taxon>
        <taxon>Cellvibrionales</taxon>
        <taxon>Cellvibrionaceae</taxon>
        <taxon>Umboniibacter</taxon>
    </lineage>
</organism>
<sequence length="452" mass="48153">MIGSLRLGDLVEEFGGTLIGSSVEFDAICTDTRKQKPGALFVALSGENFDGNRFAQAAQLNGAVAVVVSASQDELTVPQWVVDDPLVALGQMASVIRRRFRGPVIAVTGSAGKTTLRAMCEGILSVEGNTHATRGNFNNEVGVPKTLFELTDEHRFAVVEMGAGKLGDIAYLCSIATPDVTVVNNVLPAHIEGFGSLDGVAETKGAIYDLGPRGVKILDVESPYYAYWSKKYPEGEVIRIADNEESSADIWSSAVTENHYGQPSFLLHTPQGIAEVQLQVIGRHNVHNAVVAAALCSAVGASLDAIETGLGSVIAVDGRMSVKYTAAGARLIDDSYNANPGSMRSALDALATQKGKRIFVMGNMAELGPDSDEMHRDIGRYCSADRVDLLVTVGSSARLAATSSPVSTKSFDTHLEATEFLRNFDHDQSVMLVKGSRSARMDQIISNLLSKD</sequence>
<evidence type="ECO:0000256" key="10">
    <source>
        <dbReference type="HAMAP-Rule" id="MF_02019"/>
    </source>
</evidence>
<protein>
    <recommendedName>
        <fullName evidence="10 11">UDP-N-acetylmuramoyl-tripeptide--D-alanyl-D-alanine ligase</fullName>
        <ecNumber evidence="10 11">6.3.2.10</ecNumber>
    </recommendedName>
    <alternativeName>
        <fullName evidence="10">D-alanyl-D-alanine-adding enzyme</fullName>
    </alternativeName>
</protein>
<comment type="pathway">
    <text evidence="10 11">Cell wall biogenesis; peptidoglycan biosynthesis.</text>
</comment>
<dbReference type="InterPro" id="IPR000713">
    <property type="entry name" value="Mur_ligase_N"/>
</dbReference>
<evidence type="ECO:0000256" key="3">
    <source>
        <dbReference type="ARBA" id="ARBA00022618"/>
    </source>
</evidence>
<evidence type="ECO:0000259" key="14">
    <source>
        <dbReference type="Pfam" id="PF08245"/>
    </source>
</evidence>
<evidence type="ECO:0000256" key="2">
    <source>
        <dbReference type="ARBA" id="ARBA00022598"/>
    </source>
</evidence>
<dbReference type="SUPFAM" id="SSF53244">
    <property type="entry name" value="MurD-like peptide ligases, peptide-binding domain"/>
    <property type="match status" value="1"/>
</dbReference>
<dbReference type="GO" id="GO:0047480">
    <property type="term" value="F:UDP-N-acetylmuramoyl-tripeptide-D-alanyl-D-alanine ligase activity"/>
    <property type="evidence" value="ECO:0007669"/>
    <property type="project" value="UniProtKB-UniRule"/>
</dbReference>
<keyword evidence="2 10" id="KW-0436">Ligase</keyword>
<evidence type="ECO:0000256" key="11">
    <source>
        <dbReference type="RuleBase" id="RU004136"/>
    </source>
</evidence>
<dbReference type="Pfam" id="PF02875">
    <property type="entry name" value="Mur_ligase_C"/>
    <property type="match status" value="1"/>
</dbReference>
<evidence type="ECO:0000256" key="8">
    <source>
        <dbReference type="ARBA" id="ARBA00023306"/>
    </source>
</evidence>
<comment type="caution">
    <text evidence="15">The sequence shown here is derived from an EMBL/GenBank/DDBJ whole genome shotgun (WGS) entry which is preliminary data.</text>
</comment>
<keyword evidence="1 10" id="KW-0963">Cytoplasm</keyword>
<proteinExistence type="inferred from homology"/>
<dbReference type="OrthoDB" id="9801978at2"/>
<dbReference type="PANTHER" id="PTHR43024:SF1">
    <property type="entry name" value="UDP-N-ACETYLMURAMOYL-TRIPEPTIDE--D-ALANYL-D-ALANINE LIGASE"/>
    <property type="match status" value="1"/>
</dbReference>
<comment type="catalytic activity">
    <reaction evidence="10 11">
        <text>D-alanyl-D-alanine + UDP-N-acetyl-alpha-D-muramoyl-L-alanyl-gamma-D-glutamyl-meso-2,6-diaminopimelate + ATP = UDP-N-acetyl-alpha-D-muramoyl-L-alanyl-gamma-D-glutamyl-meso-2,6-diaminopimeloyl-D-alanyl-D-alanine + ADP + phosphate + H(+)</text>
        <dbReference type="Rhea" id="RHEA:28374"/>
        <dbReference type="ChEBI" id="CHEBI:15378"/>
        <dbReference type="ChEBI" id="CHEBI:30616"/>
        <dbReference type="ChEBI" id="CHEBI:43474"/>
        <dbReference type="ChEBI" id="CHEBI:57822"/>
        <dbReference type="ChEBI" id="CHEBI:61386"/>
        <dbReference type="ChEBI" id="CHEBI:83905"/>
        <dbReference type="ChEBI" id="CHEBI:456216"/>
        <dbReference type="EC" id="6.3.2.10"/>
    </reaction>
</comment>
<evidence type="ECO:0000259" key="13">
    <source>
        <dbReference type="Pfam" id="PF02875"/>
    </source>
</evidence>
<comment type="subcellular location">
    <subcellularLocation>
        <location evidence="10 11">Cytoplasm</location>
    </subcellularLocation>
</comment>
<dbReference type="InterPro" id="IPR005863">
    <property type="entry name" value="UDP-N-AcMur_synth"/>
</dbReference>
<feature type="domain" description="Mur ligase C-terminal" evidence="13">
    <location>
        <begin position="318"/>
        <end position="437"/>
    </location>
</feature>
<keyword evidence="7 10" id="KW-0573">Peptidoglycan synthesis</keyword>
<feature type="domain" description="Mur ligase N-terminal catalytic" evidence="12">
    <location>
        <begin position="27"/>
        <end position="72"/>
    </location>
</feature>
<dbReference type="PANTHER" id="PTHR43024">
    <property type="entry name" value="UDP-N-ACETYLMURAMOYL-TRIPEPTIDE--D-ALANYL-D-ALANINE LIGASE"/>
    <property type="match status" value="1"/>
</dbReference>
<dbReference type="GO" id="GO:0008360">
    <property type="term" value="P:regulation of cell shape"/>
    <property type="evidence" value="ECO:0007669"/>
    <property type="project" value="UniProtKB-KW"/>
</dbReference>
<dbReference type="AlphaFoldDB" id="A0A3M0A8C3"/>
<dbReference type="EMBL" id="REFJ01000002">
    <property type="protein sequence ID" value="RMA81441.1"/>
    <property type="molecule type" value="Genomic_DNA"/>
</dbReference>
<keyword evidence="4 10" id="KW-0547">Nucleotide-binding</keyword>
<reference evidence="15 16" key="1">
    <citation type="submission" date="2018-10" db="EMBL/GenBank/DDBJ databases">
        <title>Genomic Encyclopedia of Type Strains, Phase IV (KMG-IV): sequencing the most valuable type-strain genomes for metagenomic binning, comparative biology and taxonomic classification.</title>
        <authorList>
            <person name="Goeker M."/>
        </authorList>
    </citation>
    <scope>NUCLEOTIDE SEQUENCE [LARGE SCALE GENOMIC DNA]</scope>
    <source>
        <strain evidence="15 16">DSM 25080</strain>
    </source>
</reference>
<comment type="function">
    <text evidence="10 11">Involved in cell wall formation. Catalyzes the final step in the synthesis of UDP-N-acetylmuramoyl-pentapeptide, the precursor of murein.</text>
</comment>
<dbReference type="Gene3D" id="3.40.1190.10">
    <property type="entry name" value="Mur-like, catalytic domain"/>
    <property type="match status" value="1"/>
</dbReference>
<dbReference type="InterPro" id="IPR036615">
    <property type="entry name" value="Mur_ligase_C_dom_sf"/>
</dbReference>
<evidence type="ECO:0000313" key="16">
    <source>
        <dbReference type="Proteomes" id="UP000267187"/>
    </source>
</evidence>
<evidence type="ECO:0000259" key="12">
    <source>
        <dbReference type="Pfam" id="PF01225"/>
    </source>
</evidence>
<dbReference type="GO" id="GO:0071555">
    <property type="term" value="P:cell wall organization"/>
    <property type="evidence" value="ECO:0007669"/>
    <property type="project" value="UniProtKB-KW"/>
</dbReference>
<dbReference type="GO" id="GO:0005737">
    <property type="term" value="C:cytoplasm"/>
    <property type="evidence" value="ECO:0007669"/>
    <property type="project" value="UniProtKB-SubCell"/>
</dbReference>
<evidence type="ECO:0000256" key="9">
    <source>
        <dbReference type="ARBA" id="ARBA00023316"/>
    </source>
</evidence>
<dbReference type="SUPFAM" id="SSF63418">
    <property type="entry name" value="MurE/MurF N-terminal domain"/>
    <property type="match status" value="1"/>
</dbReference>
<dbReference type="Gene3D" id="3.40.1390.10">
    <property type="entry name" value="MurE/MurF, N-terminal domain"/>
    <property type="match status" value="1"/>
</dbReference>
<dbReference type="EC" id="6.3.2.10" evidence="10 11"/>
<dbReference type="GO" id="GO:0051301">
    <property type="term" value="P:cell division"/>
    <property type="evidence" value="ECO:0007669"/>
    <property type="project" value="UniProtKB-KW"/>
</dbReference>
<dbReference type="InterPro" id="IPR036565">
    <property type="entry name" value="Mur-like_cat_sf"/>
</dbReference>
<keyword evidence="16" id="KW-1185">Reference proteome</keyword>
<gene>
    <name evidence="10" type="primary">murF</name>
    <name evidence="15" type="ORF">DFR27_1261</name>
</gene>
<dbReference type="Pfam" id="PF08245">
    <property type="entry name" value="Mur_ligase_M"/>
    <property type="match status" value="1"/>
</dbReference>
<evidence type="ECO:0000256" key="7">
    <source>
        <dbReference type="ARBA" id="ARBA00022984"/>
    </source>
</evidence>
<evidence type="ECO:0000313" key="15">
    <source>
        <dbReference type="EMBL" id="RMA81441.1"/>
    </source>
</evidence>
<evidence type="ECO:0000256" key="4">
    <source>
        <dbReference type="ARBA" id="ARBA00022741"/>
    </source>
</evidence>
<dbReference type="UniPathway" id="UPA00219"/>
<dbReference type="InterPro" id="IPR013221">
    <property type="entry name" value="Mur_ligase_cen"/>
</dbReference>
<evidence type="ECO:0000256" key="1">
    <source>
        <dbReference type="ARBA" id="ARBA00022490"/>
    </source>
</evidence>
<dbReference type="GO" id="GO:0008766">
    <property type="term" value="F:UDP-N-acetylmuramoylalanyl-D-glutamyl-2,6-diaminopimelate-D-alanyl-D-alanine ligase activity"/>
    <property type="evidence" value="ECO:0007669"/>
    <property type="project" value="RHEA"/>
</dbReference>
<keyword evidence="6 10" id="KW-0133">Cell shape</keyword>
<dbReference type="InterPro" id="IPR051046">
    <property type="entry name" value="MurCDEF_CellWall_CoF430Synth"/>
</dbReference>
<dbReference type="Gene3D" id="3.90.190.20">
    <property type="entry name" value="Mur ligase, C-terminal domain"/>
    <property type="match status" value="1"/>
</dbReference>
<dbReference type="RefSeq" id="WP_121876581.1">
    <property type="nucleotide sequence ID" value="NZ_REFJ01000002.1"/>
</dbReference>
<keyword evidence="9 10" id="KW-0961">Cell wall biogenesis/degradation</keyword>
<dbReference type="Proteomes" id="UP000267187">
    <property type="component" value="Unassembled WGS sequence"/>
</dbReference>
<dbReference type="InterPro" id="IPR035911">
    <property type="entry name" value="MurE/MurF_N"/>
</dbReference>
<comment type="similarity">
    <text evidence="10">Belongs to the MurCDEF family. MurF subfamily.</text>
</comment>